<dbReference type="AlphaFoldDB" id="A0A6A3AAA7"/>
<organism evidence="2 3">
    <name type="scientific">Hibiscus syriacus</name>
    <name type="common">Rose of Sharon</name>
    <dbReference type="NCBI Taxonomy" id="106335"/>
    <lineage>
        <taxon>Eukaryota</taxon>
        <taxon>Viridiplantae</taxon>
        <taxon>Streptophyta</taxon>
        <taxon>Embryophyta</taxon>
        <taxon>Tracheophyta</taxon>
        <taxon>Spermatophyta</taxon>
        <taxon>Magnoliopsida</taxon>
        <taxon>eudicotyledons</taxon>
        <taxon>Gunneridae</taxon>
        <taxon>Pentapetalae</taxon>
        <taxon>rosids</taxon>
        <taxon>malvids</taxon>
        <taxon>Malvales</taxon>
        <taxon>Malvaceae</taxon>
        <taxon>Malvoideae</taxon>
        <taxon>Hibiscus</taxon>
    </lineage>
</organism>
<comment type="caution">
    <text evidence="2">The sequence shown here is derived from an EMBL/GenBank/DDBJ whole genome shotgun (WGS) entry which is preliminary data.</text>
</comment>
<dbReference type="EMBL" id="VEPZ02001024">
    <property type="protein sequence ID" value="KAE8701048.1"/>
    <property type="molecule type" value="Genomic_DNA"/>
</dbReference>
<dbReference type="PANTHER" id="PTHR47723">
    <property type="entry name" value="OS05G0353850 PROTEIN"/>
    <property type="match status" value="1"/>
</dbReference>
<dbReference type="PANTHER" id="PTHR47723:SF19">
    <property type="entry name" value="POLYNUCLEOTIDYL TRANSFERASE, RIBONUCLEASE H-LIKE SUPERFAMILY PROTEIN"/>
    <property type="match status" value="1"/>
</dbReference>
<evidence type="ECO:0000313" key="3">
    <source>
        <dbReference type="Proteomes" id="UP000436088"/>
    </source>
</evidence>
<dbReference type="GO" id="GO:0004523">
    <property type="term" value="F:RNA-DNA hybrid ribonuclease activity"/>
    <property type="evidence" value="ECO:0007669"/>
    <property type="project" value="InterPro"/>
</dbReference>
<dbReference type="InterPro" id="IPR002156">
    <property type="entry name" value="RNaseH_domain"/>
</dbReference>
<dbReference type="InterPro" id="IPR053151">
    <property type="entry name" value="RNase_H-like"/>
</dbReference>
<protein>
    <recommendedName>
        <fullName evidence="1">RNase H type-1 domain-containing protein</fullName>
    </recommendedName>
</protein>
<evidence type="ECO:0000259" key="1">
    <source>
        <dbReference type="Pfam" id="PF13456"/>
    </source>
</evidence>
<keyword evidence="3" id="KW-1185">Reference proteome</keyword>
<dbReference type="CDD" id="cd06222">
    <property type="entry name" value="RNase_H_like"/>
    <property type="match status" value="1"/>
</dbReference>
<name>A0A6A3AAA7_HIBSY</name>
<dbReference type="GO" id="GO:0003676">
    <property type="term" value="F:nucleic acid binding"/>
    <property type="evidence" value="ECO:0007669"/>
    <property type="project" value="InterPro"/>
</dbReference>
<reference evidence="2" key="1">
    <citation type="submission" date="2019-09" db="EMBL/GenBank/DDBJ databases">
        <title>Draft genome information of white flower Hibiscus syriacus.</title>
        <authorList>
            <person name="Kim Y.-M."/>
        </authorList>
    </citation>
    <scope>NUCLEOTIDE SEQUENCE [LARGE SCALE GENOMIC DNA]</scope>
    <source>
        <strain evidence="2">YM2019G1</strain>
    </source>
</reference>
<evidence type="ECO:0000313" key="2">
    <source>
        <dbReference type="EMBL" id="KAE8701048.1"/>
    </source>
</evidence>
<gene>
    <name evidence="2" type="ORF">F3Y22_tig00110548pilonHSYRG00055</name>
</gene>
<dbReference type="Pfam" id="PF13456">
    <property type="entry name" value="RVT_3"/>
    <property type="match status" value="1"/>
</dbReference>
<accession>A0A6A3AAA7</accession>
<dbReference type="InterPro" id="IPR044730">
    <property type="entry name" value="RNase_H-like_dom_plant"/>
</dbReference>
<proteinExistence type="predicted"/>
<dbReference type="InterPro" id="IPR012337">
    <property type="entry name" value="RNaseH-like_sf"/>
</dbReference>
<feature type="domain" description="RNase H type-1" evidence="1">
    <location>
        <begin position="36"/>
        <end position="95"/>
    </location>
</feature>
<sequence>MLSRFSKTINSITERPRQHVAASTWSPPPRGWMCLNTDGAVATLDGRGSIGGVLCNSTSDWITGFTKNIGTTSVLHAELWSIYEGMGSGLQIRWKTLPLIKVENPQGWSWQDLFDDMTRLASSVAASTAMLAASTPAGSRASGRISVEHMEIIEEGSTVHDDKKDTAKQDIEAQNIEKPMISSRNASKSYMNLVDSSYLGSSEKVSKLMARATLFCPSFLQKTYGKERTDIEHLTVDMGKRR</sequence>
<dbReference type="Proteomes" id="UP000436088">
    <property type="component" value="Unassembled WGS sequence"/>
</dbReference>
<dbReference type="SUPFAM" id="SSF53098">
    <property type="entry name" value="Ribonuclease H-like"/>
    <property type="match status" value="1"/>
</dbReference>